<dbReference type="RefSeq" id="WP_152212031.1">
    <property type="nucleotide sequence ID" value="NZ_WFLN01000005.1"/>
</dbReference>
<name>A0A833JFY9_9BACT</name>
<comment type="subcellular location">
    <subcellularLocation>
        <location evidence="1">Membrane</location>
        <topology evidence="1">Multi-pass membrane protein</topology>
    </subcellularLocation>
</comment>
<feature type="transmembrane region" description="Helical" evidence="7">
    <location>
        <begin position="173"/>
        <end position="196"/>
    </location>
</feature>
<organism evidence="8 9">
    <name type="scientific">Fluviispira multicolorata</name>
    <dbReference type="NCBI Taxonomy" id="2654512"/>
    <lineage>
        <taxon>Bacteria</taxon>
        <taxon>Pseudomonadati</taxon>
        <taxon>Bdellovibrionota</taxon>
        <taxon>Oligoflexia</taxon>
        <taxon>Silvanigrellales</taxon>
        <taxon>Silvanigrellaceae</taxon>
        <taxon>Fluviispira</taxon>
    </lineage>
</organism>
<keyword evidence="5 7" id="KW-0472">Membrane</keyword>
<evidence type="ECO:0000313" key="8">
    <source>
        <dbReference type="EMBL" id="KAB8031856.1"/>
    </source>
</evidence>
<comment type="similarity">
    <text evidence="6">Belongs to the sodium:neurotransmitter symporter (SNF) (TC 2.A.22) family.</text>
</comment>
<dbReference type="Proteomes" id="UP000442694">
    <property type="component" value="Unassembled WGS sequence"/>
</dbReference>
<evidence type="ECO:0000256" key="6">
    <source>
        <dbReference type="RuleBase" id="RU003732"/>
    </source>
</evidence>
<keyword evidence="3 6" id="KW-0812">Transmembrane</keyword>
<evidence type="ECO:0000256" key="7">
    <source>
        <dbReference type="SAM" id="Phobius"/>
    </source>
</evidence>
<accession>A0A833JFY9</accession>
<sequence length="437" mass="47342">MLRSQWSSKIGFILASTGATVGLGSIWKFPYVTAMNGGGAFLIVFLLIIFTLGISLLFAEIAIGRAAGCGAVGAYRSLGGKKWSFIGYMGVLCGFIVLSFYSVIGGWTIGYLMRAIDGRVMTNNSKQLASLFNEYVSHPYEPILTHGLFVSLTLLIVIFGIQKGIERASKILMPALFILMLILIIRSVTLPGAMAGVRSLLSPDFSKVTAPMIVDALGLAFFSLSVGAGCMLAYGSYLSKDTKLTNAIIWITSLTMLTSVLAGLMIFPAVASFGLDPASGPGLTYMTMPIVFNHLPFGQFFAISFFSLLLVASLTSAVSLLELIIIYPIDEWKLKRKSVTFTACALVFLVGIPASLSFGILSEYKMFGRNIFDLMDYSATNILLPIGGIGTALFTGWKIWPLIEDELVYSPKLSLGMKWICRVIAPLLIAFILIYNI</sequence>
<dbReference type="InterPro" id="IPR000175">
    <property type="entry name" value="Na/ntran_symport"/>
</dbReference>
<feature type="transmembrane region" description="Helical" evidence="7">
    <location>
        <begin position="247"/>
        <end position="275"/>
    </location>
</feature>
<feature type="transmembrane region" description="Helical" evidence="7">
    <location>
        <begin position="41"/>
        <end position="64"/>
    </location>
</feature>
<dbReference type="SUPFAM" id="SSF161070">
    <property type="entry name" value="SNF-like"/>
    <property type="match status" value="1"/>
</dbReference>
<keyword evidence="9" id="KW-1185">Reference proteome</keyword>
<dbReference type="GO" id="GO:0015293">
    <property type="term" value="F:symporter activity"/>
    <property type="evidence" value="ECO:0007669"/>
    <property type="project" value="UniProtKB-KW"/>
</dbReference>
<dbReference type="GO" id="GO:0016020">
    <property type="term" value="C:membrane"/>
    <property type="evidence" value="ECO:0007669"/>
    <property type="project" value="UniProtKB-SubCell"/>
</dbReference>
<dbReference type="CDD" id="cd10336">
    <property type="entry name" value="SLC6sbd_Tyt1-Like"/>
    <property type="match status" value="1"/>
</dbReference>
<feature type="transmembrane region" description="Helical" evidence="7">
    <location>
        <begin position="339"/>
        <end position="362"/>
    </location>
</feature>
<dbReference type="PROSITE" id="PS00610">
    <property type="entry name" value="NA_NEUROTRAN_SYMP_1"/>
    <property type="match status" value="1"/>
</dbReference>
<dbReference type="InterPro" id="IPR037272">
    <property type="entry name" value="SNS_sf"/>
</dbReference>
<evidence type="ECO:0000313" key="9">
    <source>
        <dbReference type="Proteomes" id="UP000442694"/>
    </source>
</evidence>
<feature type="transmembrane region" description="Helical" evidence="7">
    <location>
        <begin position="382"/>
        <end position="403"/>
    </location>
</feature>
<feature type="transmembrane region" description="Helical" evidence="7">
    <location>
        <begin position="12"/>
        <end position="29"/>
    </location>
</feature>
<protein>
    <recommendedName>
        <fullName evidence="6">Transporter</fullName>
    </recommendedName>
</protein>
<dbReference type="NCBIfam" id="NF037979">
    <property type="entry name" value="Na_transp"/>
    <property type="match status" value="1"/>
</dbReference>
<evidence type="ECO:0000256" key="4">
    <source>
        <dbReference type="ARBA" id="ARBA00022989"/>
    </source>
</evidence>
<evidence type="ECO:0000256" key="1">
    <source>
        <dbReference type="ARBA" id="ARBA00004141"/>
    </source>
</evidence>
<keyword evidence="4 7" id="KW-1133">Transmembrane helix</keyword>
<keyword evidence="2 6" id="KW-0813">Transport</keyword>
<dbReference type="PANTHER" id="PTHR42948:SF1">
    <property type="entry name" value="TRANSPORTER"/>
    <property type="match status" value="1"/>
</dbReference>
<dbReference type="AlphaFoldDB" id="A0A833JFY9"/>
<proteinExistence type="inferred from homology"/>
<dbReference type="Pfam" id="PF00209">
    <property type="entry name" value="SNF"/>
    <property type="match status" value="2"/>
</dbReference>
<evidence type="ECO:0000256" key="2">
    <source>
        <dbReference type="ARBA" id="ARBA00022448"/>
    </source>
</evidence>
<dbReference type="PROSITE" id="PS50267">
    <property type="entry name" value="NA_NEUROTRAN_SYMP_3"/>
    <property type="match status" value="1"/>
</dbReference>
<feature type="transmembrane region" description="Helical" evidence="7">
    <location>
        <begin position="85"/>
        <end position="104"/>
    </location>
</feature>
<dbReference type="EMBL" id="WFLN01000005">
    <property type="protein sequence ID" value="KAB8031856.1"/>
    <property type="molecule type" value="Genomic_DNA"/>
</dbReference>
<feature type="transmembrane region" description="Helical" evidence="7">
    <location>
        <begin position="295"/>
        <end position="327"/>
    </location>
</feature>
<dbReference type="PRINTS" id="PR00176">
    <property type="entry name" value="NANEUSMPORT"/>
</dbReference>
<feature type="transmembrane region" description="Helical" evidence="7">
    <location>
        <begin position="415"/>
        <end position="435"/>
    </location>
</feature>
<feature type="transmembrane region" description="Helical" evidence="7">
    <location>
        <begin position="143"/>
        <end position="161"/>
    </location>
</feature>
<feature type="transmembrane region" description="Helical" evidence="7">
    <location>
        <begin position="216"/>
        <end position="235"/>
    </location>
</feature>
<dbReference type="PANTHER" id="PTHR42948">
    <property type="entry name" value="TRANSPORTER"/>
    <property type="match status" value="1"/>
</dbReference>
<evidence type="ECO:0000256" key="5">
    <source>
        <dbReference type="ARBA" id="ARBA00023136"/>
    </source>
</evidence>
<evidence type="ECO:0000256" key="3">
    <source>
        <dbReference type="ARBA" id="ARBA00022692"/>
    </source>
</evidence>
<reference evidence="8 9" key="1">
    <citation type="submission" date="2019-10" db="EMBL/GenBank/DDBJ databases">
        <title>New genus of Silvanigrellaceae.</title>
        <authorList>
            <person name="Pitt A."/>
            <person name="Hahn M.W."/>
        </authorList>
    </citation>
    <scope>NUCLEOTIDE SEQUENCE [LARGE SCALE GENOMIC DNA]</scope>
    <source>
        <strain evidence="8 9">33A1-SZDP</strain>
    </source>
</reference>
<dbReference type="InterPro" id="IPR047218">
    <property type="entry name" value="YocR/YhdH-like"/>
</dbReference>
<comment type="caution">
    <text evidence="8">The sequence shown here is derived from an EMBL/GenBank/DDBJ whole genome shotgun (WGS) entry which is preliminary data.</text>
</comment>
<gene>
    <name evidence="8" type="ORF">GCL57_04220</name>
</gene>
<keyword evidence="6" id="KW-0769">Symport</keyword>